<accession>A0A1E7KYZ0</accession>
<dbReference type="Proteomes" id="UP000176005">
    <property type="component" value="Unassembled WGS sequence"/>
</dbReference>
<dbReference type="InterPro" id="IPR054383">
    <property type="entry name" value="PspAB-like"/>
</dbReference>
<dbReference type="RefSeq" id="WP_070018896.1">
    <property type="nucleotide sequence ID" value="NZ_LJGW01000382.1"/>
</dbReference>
<feature type="compositionally biased region" description="Low complexity" evidence="1">
    <location>
        <begin position="101"/>
        <end position="116"/>
    </location>
</feature>
<feature type="compositionally biased region" description="Low complexity" evidence="1">
    <location>
        <begin position="77"/>
        <end position="89"/>
    </location>
</feature>
<dbReference type="EMBL" id="LJGW01000382">
    <property type="protein sequence ID" value="OEV09134.1"/>
    <property type="molecule type" value="Genomic_DNA"/>
</dbReference>
<name>A0A1E7KYZ0_9ACTN</name>
<organism evidence="2 3">
    <name type="scientific">Streptomyces nanshensis</name>
    <dbReference type="NCBI Taxonomy" id="518642"/>
    <lineage>
        <taxon>Bacteria</taxon>
        <taxon>Bacillati</taxon>
        <taxon>Actinomycetota</taxon>
        <taxon>Actinomycetes</taxon>
        <taxon>Kitasatosporales</taxon>
        <taxon>Streptomycetaceae</taxon>
        <taxon>Streptomyces</taxon>
    </lineage>
</organism>
<proteinExistence type="predicted"/>
<dbReference type="Pfam" id="PF22742">
    <property type="entry name" value="PspAB"/>
    <property type="match status" value="2"/>
</dbReference>
<sequence>MGLLDALLGRSKPVRPDLDRLFALPAAAVTLQAGAGLVPTGTGSVCFASVEGGAFQQLRRDVRELLDADLSRGAEAGVGPGAEAVIDTGAGTGSGAGTGNGPATAAESGAGTAEQSGTPVEFSQDEYGYTWLVARHPAQELGELVGDLHAVNTLLEENGFGPQLLCSFVAFRSEPGAEPARSLALVYLYKRGTFYPFAPHPGRKEKRDSELELQMRGLLTDDLPVEPDLGRWFPVWGAPGL</sequence>
<keyword evidence="3" id="KW-1185">Reference proteome</keyword>
<comment type="caution">
    <text evidence="2">The sequence shown here is derived from an EMBL/GenBank/DDBJ whole genome shotgun (WGS) entry which is preliminary data.</text>
</comment>
<feature type="compositionally biased region" description="Gly residues" evidence="1">
    <location>
        <begin position="90"/>
        <end position="100"/>
    </location>
</feature>
<evidence type="ECO:0000313" key="2">
    <source>
        <dbReference type="EMBL" id="OEV09134.1"/>
    </source>
</evidence>
<dbReference type="PATRIC" id="fig|518642.10.peg.5406"/>
<reference evidence="2 3" key="1">
    <citation type="journal article" date="2016" name="Front. Microbiol.">
        <title>Comparative Genomics Analysis of Streptomyces Species Reveals Their Adaptation to the Marine Environment and Their Diversity at the Genomic Level.</title>
        <authorList>
            <person name="Tian X."/>
            <person name="Zhang Z."/>
            <person name="Yang T."/>
            <person name="Chen M."/>
            <person name="Li J."/>
            <person name="Chen F."/>
            <person name="Yang J."/>
            <person name="Li W."/>
            <person name="Zhang B."/>
            <person name="Zhang Z."/>
            <person name="Wu J."/>
            <person name="Zhang C."/>
            <person name="Long L."/>
            <person name="Xiao J."/>
        </authorList>
    </citation>
    <scope>NUCLEOTIDE SEQUENCE [LARGE SCALE GENOMIC DNA]</scope>
    <source>
        <strain evidence="2 3">SCSIO 10429</strain>
    </source>
</reference>
<evidence type="ECO:0000256" key="1">
    <source>
        <dbReference type="SAM" id="MobiDB-lite"/>
    </source>
</evidence>
<feature type="region of interest" description="Disordered" evidence="1">
    <location>
        <begin position="77"/>
        <end position="119"/>
    </location>
</feature>
<gene>
    <name evidence="2" type="ORF">AN218_23465</name>
</gene>
<evidence type="ECO:0000313" key="3">
    <source>
        <dbReference type="Proteomes" id="UP000176005"/>
    </source>
</evidence>
<dbReference type="AlphaFoldDB" id="A0A1E7KYZ0"/>
<protein>
    <submittedName>
        <fullName evidence="2">Uncharacterized protein</fullName>
    </submittedName>
</protein>